<proteinExistence type="predicted"/>
<feature type="non-terminal residue" evidence="1">
    <location>
        <position position="1"/>
    </location>
</feature>
<dbReference type="Proteomes" id="UP000887013">
    <property type="component" value="Unassembled WGS sequence"/>
</dbReference>
<keyword evidence="2" id="KW-1185">Reference proteome</keyword>
<comment type="caution">
    <text evidence="1">The sequence shown here is derived from an EMBL/GenBank/DDBJ whole genome shotgun (WGS) entry which is preliminary data.</text>
</comment>
<gene>
    <name evidence="1" type="ORF">NPIL_437941</name>
</gene>
<dbReference type="EMBL" id="BMAW01078488">
    <property type="protein sequence ID" value="GFU11225.1"/>
    <property type="molecule type" value="Genomic_DNA"/>
</dbReference>
<evidence type="ECO:0000313" key="2">
    <source>
        <dbReference type="Proteomes" id="UP000887013"/>
    </source>
</evidence>
<protein>
    <submittedName>
        <fullName evidence="1">Uncharacterized protein</fullName>
    </submittedName>
</protein>
<sequence length="56" mass="6339">TRIDSICKEALLVFMKRPQLRISPLQGTQLKLMTAAFSYVGNKDDHTIIAFSKTKN</sequence>
<dbReference type="AlphaFoldDB" id="A0A8X6QCJ0"/>
<reference evidence="1" key="1">
    <citation type="submission" date="2020-08" db="EMBL/GenBank/DDBJ databases">
        <title>Multicomponent nature underlies the extraordinary mechanical properties of spider dragline silk.</title>
        <authorList>
            <person name="Kono N."/>
            <person name="Nakamura H."/>
            <person name="Mori M."/>
            <person name="Yoshida Y."/>
            <person name="Ohtoshi R."/>
            <person name="Malay A.D."/>
            <person name="Moran D.A.P."/>
            <person name="Tomita M."/>
            <person name="Numata K."/>
            <person name="Arakawa K."/>
        </authorList>
    </citation>
    <scope>NUCLEOTIDE SEQUENCE</scope>
</reference>
<organism evidence="1 2">
    <name type="scientific">Nephila pilipes</name>
    <name type="common">Giant wood spider</name>
    <name type="synonym">Nephila maculata</name>
    <dbReference type="NCBI Taxonomy" id="299642"/>
    <lineage>
        <taxon>Eukaryota</taxon>
        <taxon>Metazoa</taxon>
        <taxon>Ecdysozoa</taxon>
        <taxon>Arthropoda</taxon>
        <taxon>Chelicerata</taxon>
        <taxon>Arachnida</taxon>
        <taxon>Araneae</taxon>
        <taxon>Araneomorphae</taxon>
        <taxon>Entelegynae</taxon>
        <taxon>Araneoidea</taxon>
        <taxon>Nephilidae</taxon>
        <taxon>Nephila</taxon>
    </lineage>
</organism>
<accession>A0A8X6QCJ0</accession>
<name>A0A8X6QCJ0_NEPPI</name>
<evidence type="ECO:0000313" key="1">
    <source>
        <dbReference type="EMBL" id="GFU11225.1"/>
    </source>
</evidence>